<comment type="similarity">
    <text evidence="2">Belongs to the MscS (TC 1.A.23) family.</text>
</comment>
<dbReference type="PANTHER" id="PTHR31618">
    <property type="entry name" value="MECHANOSENSITIVE ION CHANNEL PROTEIN 5"/>
    <property type="match status" value="1"/>
</dbReference>
<evidence type="ECO:0000313" key="3">
    <source>
        <dbReference type="EMBL" id="MCL7043067.1"/>
    </source>
</evidence>
<proteinExistence type="inferred from homology"/>
<dbReference type="InterPro" id="IPR016688">
    <property type="entry name" value="MscS-like_plants/fungi"/>
</dbReference>
<dbReference type="GO" id="GO:0005886">
    <property type="term" value="C:plasma membrane"/>
    <property type="evidence" value="ECO:0007669"/>
    <property type="project" value="TreeGrafter"/>
</dbReference>
<comment type="subcellular location">
    <subcellularLocation>
        <location evidence="1">Membrane</location>
        <topology evidence="1">Multi-pass membrane protein</topology>
    </subcellularLocation>
</comment>
<comment type="caution">
    <text evidence="3">The sequence shown here is derived from an EMBL/GenBank/DDBJ whole genome shotgun (WGS) entry which is preliminary data.</text>
</comment>
<dbReference type="GO" id="GO:0050982">
    <property type="term" value="P:detection of mechanical stimulus"/>
    <property type="evidence" value="ECO:0007669"/>
    <property type="project" value="TreeGrafter"/>
</dbReference>
<name>A0AA41VKQ5_PAPNU</name>
<dbReference type="Proteomes" id="UP001177140">
    <property type="component" value="Unassembled WGS sequence"/>
</dbReference>
<dbReference type="EMBL" id="JAJJMA010242423">
    <property type="protein sequence ID" value="MCL7043067.1"/>
    <property type="molecule type" value="Genomic_DNA"/>
</dbReference>
<dbReference type="GO" id="GO:0006820">
    <property type="term" value="P:monoatomic anion transport"/>
    <property type="evidence" value="ECO:0007669"/>
    <property type="project" value="TreeGrafter"/>
</dbReference>
<gene>
    <name evidence="3" type="ORF">MKW94_028262</name>
</gene>
<sequence length="99" mass="11229">MKGLVNVIRTSGLSTISNTIDQIYSEQSEQKDKVIASEWEAKAAAYRIFMNVAKPNSKYIDEDDLMRFLSKEEVDNVLPLFEGAVETGKIKKSSLRNWV</sequence>
<reference evidence="3" key="1">
    <citation type="submission" date="2022-03" db="EMBL/GenBank/DDBJ databases">
        <title>A functionally conserved STORR gene fusion in Papaver species that diverged 16.8 million years ago.</title>
        <authorList>
            <person name="Catania T."/>
        </authorList>
    </citation>
    <scope>NUCLEOTIDE SEQUENCE</scope>
    <source>
        <strain evidence="3">S-191538</strain>
    </source>
</reference>
<evidence type="ECO:0000256" key="1">
    <source>
        <dbReference type="ARBA" id="ARBA00004141"/>
    </source>
</evidence>
<feature type="non-terminal residue" evidence="3">
    <location>
        <position position="1"/>
    </location>
</feature>
<keyword evidence="4" id="KW-1185">Reference proteome</keyword>
<organism evidence="3 4">
    <name type="scientific">Papaver nudicaule</name>
    <name type="common">Iceland poppy</name>
    <dbReference type="NCBI Taxonomy" id="74823"/>
    <lineage>
        <taxon>Eukaryota</taxon>
        <taxon>Viridiplantae</taxon>
        <taxon>Streptophyta</taxon>
        <taxon>Embryophyta</taxon>
        <taxon>Tracheophyta</taxon>
        <taxon>Spermatophyta</taxon>
        <taxon>Magnoliopsida</taxon>
        <taxon>Ranunculales</taxon>
        <taxon>Papaveraceae</taxon>
        <taxon>Papaveroideae</taxon>
        <taxon>Papaver</taxon>
    </lineage>
</organism>
<protein>
    <submittedName>
        <fullName evidence="3">Uncharacterized protein</fullName>
    </submittedName>
</protein>
<evidence type="ECO:0000313" key="4">
    <source>
        <dbReference type="Proteomes" id="UP001177140"/>
    </source>
</evidence>
<accession>A0AA41VKQ5</accession>
<dbReference type="PANTHER" id="PTHR31618:SF7">
    <property type="entry name" value="MECHANOSENSITIVE ION CHANNEL PROTEIN"/>
    <property type="match status" value="1"/>
</dbReference>
<dbReference type="GO" id="GO:0008381">
    <property type="term" value="F:mechanosensitive monoatomic ion channel activity"/>
    <property type="evidence" value="ECO:0007669"/>
    <property type="project" value="TreeGrafter"/>
</dbReference>
<dbReference type="AlphaFoldDB" id="A0AA41VKQ5"/>
<evidence type="ECO:0000256" key="2">
    <source>
        <dbReference type="ARBA" id="ARBA00008017"/>
    </source>
</evidence>